<evidence type="ECO:0000313" key="3">
    <source>
        <dbReference type="EMBL" id="OKS88864.1"/>
    </source>
</evidence>
<organism evidence="3 4">
    <name type="scientific">Mucilaginibacter polytrichastri</name>
    <dbReference type="NCBI Taxonomy" id="1302689"/>
    <lineage>
        <taxon>Bacteria</taxon>
        <taxon>Pseudomonadati</taxon>
        <taxon>Bacteroidota</taxon>
        <taxon>Sphingobacteriia</taxon>
        <taxon>Sphingobacteriales</taxon>
        <taxon>Sphingobacteriaceae</taxon>
        <taxon>Mucilaginibacter</taxon>
    </lineage>
</organism>
<evidence type="ECO:0000313" key="4">
    <source>
        <dbReference type="Proteomes" id="UP000186720"/>
    </source>
</evidence>
<name>A0A1Q6A4C3_9SPHI</name>
<gene>
    <name evidence="3" type="ORF">RG47T_4342</name>
</gene>
<evidence type="ECO:0000256" key="1">
    <source>
        <dbReference type="SAM" id="SignalP"/>
    </source>
</evidence>
<dbReference type="OrthoDB" id="98874at2"/>
<protein>
    <recommendedName>
        <fullName evidence="2">DUF3857 domain-containing protein</fullName>
    </recommendedName>
</protein>
<dbReference type="RefSeq" id="WP_083627484.1">
    <property type="nucleotide sequence ID" value="NZ_FPAM01000009.1"/>
</dbReference>
<feature type="domain" description="DUF3857" evidence="2">
    <location>
        <begin position="70"/>
        <end position="205"/>
    </location>
</feature>
<dbReference type="AlphaFoldDB" id="A0A1Q6A4C3"/>
<dbReference type="Proteomes" id="UP000186720">
    <property type="component" value="Unassembled WGS sequence"/>
</dbReference>
<dbReference type="STRING" id="1302689.RG47T_4342"/>
<keyword evidence="4" id="KW-1185">Reference proteome</keyword>
<sequence>MKLILPLLFLCCTLQLSVHAQVKTNRIQAFGKVDQADLELKTCDFESDANAMVLFVKGDIYYDQEFNIVMEYHKRIKIFNEHGKDEANVKIDFEGGNKVESITGLQAQTINLTDGKPEITKVDKKQIFLQVIDKDQDQYTFSFANVKPGSVVEYKFTRIIHAYSWLPNWYFQEGIPVRYSELDTSIPDLLDFKTQTHVNQAFVKRVNTSESQTIGTGTNAITFNNEKDERALENIHSLPDEPYMTSDVDNLQSIYFQLIGVKPIGGFSKTFANSWPKVGEAFADDEDFGDQLKRKLTAEEAIITKAKALKTDEQKIAYIFNEVKNTMKWNGIDRWYTNDGTRTAWDKKTGNATEINIILYHLLKQSGVKDVYPMEVSTRSHGKVNPAYPFMRQFNRAVVYIPIDSTNHYVMDASGKYNVYNEIPANLLNSYGLSINKETNTYDLVFLEKKRPSVKSVYINAEINTDGQMSGTASISSLSYGRINAVESYKTDGEKKYIESLTEHDNNLKISSLKMDNLEIDSLPLSQNITFKLDLTGSDGTYIYFVPNMFSALHNNPFLSENRYTNIDFGYRNNVTLTGTYKMPAGYKADALPKSISMIMPDKSISIKRFVAEEGGIVTVRYVVSYAKSFYFKEDYAELHEFYKKMQEMLNEQVVLKKS</sequence>
<keyword evidence="1" id="KW-0732">Signal</keyword>
<proteinExistence type="predicted"/>
<dbReference type="Gene3D" id="2.60.40.3140">
    <property type="match status" value="1"/>
</dbReference>
<accession>A0A1Q6A4C3</accession>
<dbReference type="InterPro" id="IPR024618">
    <property type="entry name" value="DUF3857"/>
</dbReference>
<feature type="signal peptide" evidence="1">
    <location>
        <begin position="1"/>
        <end position="20"/>
    </location>
</feature>
<feature type="chain" id="PRO_5010203024" description="DUF3857 domain-containing protein" evidence="1">
    <location>
        <begin position="21"/>
        <end position="659"/>
    </location>
</feature>
<dbReference type="Pfam" id="PF12969">
    <property type="entry name" value="DUF3857"/>
    <property type="match status" value="1"/>
</dbReference>
<comment type="caution">
    <text evidence="3">The sequence shown here is derived from an EMBL/GenBank/DDBJ whole genome shotgun (WGS) entry which is preliminary data.</text>
</comment>
<dbReference type="Gene3D" id="2.60.120.1130">
    <property type="match status" value="1"/>
</dbReference>
<evidence type="ECO:0000259" key="2">
    <source>
        <dbReference type="Pfam" id="PF12969"/>
    </source>
</evidence>
<reference evidence="3 4" key="1">
    <citation type="submission" date="2016-11" db="EMBL/GenBank/DDBJ databases">
        <title>Whole Genome Sequencing of Mucilaginibacter polytrichastri RG4-7(T) isolated from the moss sample.</title>
        <authorList>
            <person name="Li Y."/>
        </authorList>
    </citation>
    <scope>NUCLEOTIDE SEQUENCE [LARGE SCALE GENOMIC DNA]</scope>
    <source>
        <strain evidence="3 4">RG4-7</strain>
    </source>
</reference>
<dbReference type="EMBL" id="MPPL01000001">
    <property type="protein sequence ID" value="OKS88864.1"/>
    <property type="molecule type" value="Genomic_DNA"/>
</dbReference>